<protein>
    <recommendedName>
        <fullName evidence="12">CW-type domain-containing protein</fullName>
    </recommendedName>
</protein>
<evidence type="ECO:0000256" key="5">
    <source>
        <dbReference type="ARBA" id="ARBA00022759"/>
    </source>
</evidence>
<evidence type="ECO:0000256" key="3">
    <source>
        <dbReference type="ARBA" id="ARBA00022722"/>
    </source>
</evidence>
<name>A0A7S3UB35_9CHLO</name>
<feature type="coiled-coil region" evidence="10">
    <location>
        <begin position="446"/>
        <end position="488"/>
    </location>
</feature>
<evidence type="ECO:0000256" key="8">
    <source>
        <dbReference type="ARBA" id="ARBA00023054"/>
    </source>
</evidence>
<sequence>MAELVDNAVDPDVAATQFCIDVQEIDGQACLVLMDNGYGMSPLTLHKMLGFGHSEKKQVNGHQPIGFYGNGFKSGSMRLGKDVLVMTKCPNSGTMSVGFLSQTFLEEIQASEIIVPMLTWDLDGNRIVHEPDEWDENMEAITKYSMYTSETAILSQLNVLSTMQGHAGTIITISNLRTEDGKKELDFETDPTDIRIAPDEFGSSTPNAYQQSRPMQASGTEVPIDYSLRAYLQVLYRVPRMQIFLRGEKVKSKRIGGILQDKITDHYRPRDFDLPCTIEMGMNTENSNLYGVMIYHKNRLIQAYKRIGLQLEANDKGIGVLSVVEANHLQPTHNKQDFDDTRAYRHLMLKLSSMLKEYWTVKMENQQETTKKTSQKKKPDILWVQCDYPYCLKWRILPDDYDVSLLKDAWYCNYHPDPAFQDHSAPEQVPDYDGTTERKRLKKAFLDQQKESKKRKTEEQERMKKLFEEQLRKEQEALKMQAEAAVQEKAAVISEQLAKFQEEKVARMENMAAEGNGEGRTGAATDVGCSPAEPSTPALTPIAGDEQDEHLTLQTQKEVGQETEADRQPGTFQPHCDPPSWNLKQDSMPRSVSQTPGLLEKESGQQSLTPAQSTGSLLLPAADRATSGPSQDALLRLSGQCLPGAPKASGVNTAGSNRNGLPVKENGTPRHHLQTGINLEQHKSLMLEKMKSIDAEFLKQRAAFEPVSTTQNGLTDLEIKLTRNIRAALGIFHLMGLFPFSEEFIRKMGPSPLGEFKLEDLLLGND</sequence>
<dbReference type="InterPro" id="IPR036890">
    <property type="entry name" value="HATPase_C_sf"/>
</dbReference>
<dbReference type="GO" id="GO:0008270">
    <property type="term" value="F:zinc ion binding"/>
    <property type="evidence" value="ECO:0007669"/>
    <property type="project" value="UniProtKB-KW"/>
</dbReference>
<dbReference type="InterPro" id="IPR041006">
    <property type="entry name" value="Morc_S5"/>
</dbReference>
<evidence type="ECO:0000259" key="12">
    <source>
        <dbReference type="PROSITE" id="PS51050"/>
    </source>
</evidence>
<keyword evidence="7" id="KW-0862">Zinc</keyword>
<dbReference type="GO" id="GO:0004519">
    <property type="term" value="F:endonuclease activity"/>
    <property type="evidence" value="ECO:0007669"/>
    <property type="project" value="UniProtKB-KW"/>
</dbReference>
<dbReference type="Pfam" id="PF17942">
    <property type="entry name" value="Morc6_S5"/>
    <property type="match status" value="1"/>
</dbReference>
<dbReference type="InterPro" id="IPR045261">
    <property type="entry name" value="MORC_ATPase"/>
</dbReference>
<evidence type="ECO:0000256" key="6">
    <source>
        <dbReference type="ARBA" id="ARBA00022771"/>
    </source>
</evidence>
<feature type="compositionally biased region" description="Polar residues" evidence="11">
    <location>
        <begin position="582"/>
        <end position="596"/>
    </location>
</feature>
<dbReference type="Pfam" id="PF13589">
    <property type="entry name" value="HATPase_c_3"/>
    <property type="match status" value="1"/>
</dbReference>
<feature type="region of interest" description="Disordered" evidence="11">
    <location>
        <begin position="514"/>
        <end position="542"/>
    </location>
</feature>
<evidence type="ECO:0000313" key="13">
    <source>
        <dbReference type="EMBL" id="CAE0606793.1"/>
    </source>
</evidence>
<evidence type="ECO:0000256" key="9">
    <source>
        <dbReference type="ARBA" id="ARBA00023242"/>
    </source>
</evidence>
<dbReference type="SUPFAM" id="SSF55874">
    <property type="entry name" value="ATPase domain of HSP90 chaperone/DNA topoisomerase II/histidine kinase"/>
    <property type="match status" value="1"/>
</dbReference>
<comment type="subcellular location">
    <subcellularLocation>
        <location evidence="1">Nucleus</location>
    </subcellularLocation>
</comment>
<evidence type="ECO:0000256" key="4">
    <source>
        <dbReference type="ARBA" id="ARBA00022723"/>
    </source>
</evidence>
<dbReference type="Gene3D" id="3.30.40.100">
    <property type="match status" value="1"/>
</dbReference>
<dbReference type="GO" id="GO:0005634">
    <property type="term" value="C:nucleus"/>
    <property type="evidence" value="ECO:0007669"/>
    <property type="project" value="UniProtKB-SubCell"/>
</dbReference>
<keyword evidence="3" id="KW-0540">Nuclease</keyword>
<dbReference type="PANTHER" id="PTHR23336">
    <property type="entry name" value="ZINC FINGER CW-TYPE COILED-COIL DOMAIN PROTEIN 3"/>
    <property type="match status" value="1"/>
</dbReference>
<comment type="similarity">
    <text evidence="2">Belongs to the MORC ATPase protein family.</text>
</comment>
<dbReference type="Gene3D" id="3.30.565.10">
    <property type="entry name" value="Histidine kinase-like ATPase, C-terminal domain"/>
    <property type="match status" value="1"/>
</dbReference>
<keyword evidence="6" id="KW-0863">Zinc-finger</keyword>
<feature type="compositionally biased region" description="Polar residues" evidence="11">
    <location>
        <begin position="650"/>
        <end position="659"/>
    </location>
</feature>
<keyword evidence="8 10" id="KW-0175">Coiled coil</keyword>
<evidence type="ECO:0000256" key="2">
    <source>
        <dbReference type="ARBA" id="ARBA00007845"/>
    </source>
</evidence>
<dbReference type="Pfam" id="PF07496">
    <property type="entry name" value="zf-CW"/>
    <property type="match status" value="1"/>
</dbReference>
<evidence type="ECO:0000256" key="11">
    <source>
        <dbReference type="SAM" id="MobiDB-lite"/>
    </source>
</evidence>
<proteinExistence type="inferred from homology"/>
<keyword evidence="5" id="KW-0378">Hydrolase</keyword>
<evidence type="ECO:0000256" key="10">
    <source>
        <dbReference type="SAM" id="Coils"/>
    </source>
</evidence>
<evidence type="ECO:0000256" key="7">
    <source>
        <dbReference type="ARBA" id="ARBA00022833"/>
    </source>
</evidence>
<evidence type="ECO:0000256" key="1">
    <source>
        <dbReference type="ARBA" id="ARBA00004123"/>
    </source>
</evidence>
<feature type="region of interest" description="Disordered" evidence="11">
    <location>
        <begin position="646"/>
        <end position="671"/>
    </location>
</feature>
<gene>
    <name evidence="13" type="ORF">PSAL00342_LOCUS609</name>
</gene>
<accession>A0A7S3UB35</accession>
<reference evidence="13" key="1">
    <citation type="submission" date="2021-01" db="EMBL/GenBank/DDBJ databases">
        <authorList>
            <person name="Corre E."/>
            <person name="Pelletier E."/>
            <person name="Niang G."/>
            <person name="Scheremetjew M."/>
            <person name="Finn R."/>
            <person name="Kale V."/>
            <person name="Holt S."/>
            <person name="Cochrane G."/>
            <person name="Meng A."/>
            <person name="Brown T."/>
            <person name="Cohen L."/>
        </authorList>
    </citation>
    <scope>NUCLEOTIDE SEQUENCE</scope>
    <source>
        <strain evidence="13">CCMP1897</strain>
    </source>
</reference>
<organism evidence="13">
    <name type="scientific">Picocystis salinarum</name>
    <dbReference type="NCBI Taxonomy" id="88271"/>
    <lineage>
        <taxon>Eukaryota</taxon>
        <taxon>Viridiplantae</taxon>
        <taxon>Chlorophyta</taxon>
        <taxon>Picocystophyceae</taxon>
        <taxon>Picocystales</taxon>
        <taxon>Picocystaceae</taxon>
        <taxon>Picocystis</taxon>
    </lineage>
</organism>
<keyword evidence="5" id="KW-0255">Endonuclease</keyword>
<dbReference type="PROSITE" id="PS51050">
    <property type="entry name" value="ZF_CW"/>
    <property type="match status" value="1"/>
</dbReference>
<keyword evidence="4" id="KW-0479">Metal-binding</keyword>
<dbReference type="PANTHER" id="PTHR23336:SF76">
    <property type="entry name" value="MORC S5 DOMAIN-CONTAINING PROTEIN"/>
    <property type="match status" value="1"/>
</dbReference>
<dbReference type="AlphaFoldDB" id="A0A7S3UB35"/>
<dbReference type="InterPro" id="IPR011124">
    <property type="entry name" value="Znf_CW"/>
</dbReference>
<feature type="region of interest" description="Disordered" evidence="11">
    <location>
        <begin position="557"/>
        <end position="612"/>
    </location>
</feature>
<dbReference type="GO" id="GO:0031349">
    <property type="term" value="P:positive regulation of defense response"/>
    <property type="evidence" value="ECO:0007669"/>
    <property type="project" value="UniProtKB-ARBA"/>
</dbReference>
<keyword evidence="9" id="KW-0539">Nucleus</keyword>
<dbReference type="GO" id="GO:0016887">
    <property type="term" value="F:ATP hydrolysis activity"/>
    <property type="evidence" value="ECO:0007669"/>
    <property type="project" value="InterPro"/>
</dbReference>
<feature type="domain" description="CW-type" evidence="12">
    <location>
        <begin position="377"/>
        <end position="431"/>
    </location>
</feature>
<dbReference type="EMBL" id="HBIS01000711">
    <property type="protein sequence ID" value="CAE0606793.1"/>
    <property type="molecule type" value="Transcribed_RNA"/>
</dbReference>